<keyword evidence="2" id="KW-1185">Reference proteome</keyword>
<name>A0ABN3XEE7_9ACTN</name>
<evidence type="ECO:0000313" key="1">
    <source>
        <dbReference type="EMBL" id="GAA2950179.1"/>
    </source>
</evidence>
<gene>
    <name evidence="1" type="ORF">GCM10010446_39180</name>
</gene>
<sequence>MDGVGPAARGEGLDGHGGVIGEAAQALGAVGVEAFECFVEGACGVHAPETRRGTDGE</sequence>
<evidence type="ECO:0000313" key="2">
    <source>
        <dbReference type="Proteomes" id="UP001500403"/>
    </source>
</evidence>
<protein>
    <submittedName>
        <fullName evidence="1">Uncharacterized protein</fullName>
    </submittedName>
</protein>
<accession>A0ABN3XEE7</accession>
<reference evidence="1 2" key="1">
    <citation type="journal article" date="2019" name="Int. J. Syst. Evol. Microbiol.">
        <title>The Global Catalogue of Microorganisms (GCM) 10K type strain sequencing project: providing services to taxonomists for standard genome sequencing and annotation.</title>
        <authorList>
            <consortium name="The Broad Institute Genomics Platform"/>
            <consortium name="The Broad Institute Genome Sequencing Center for Infectious Disease"/>
            <person name="Wu L."/>
            <person name="Ma J."/>
        </authorList>
    </citation>
    <scope>NUCLEOTIDE SEQUENCE [LARGE SCALE GENOMIC DNA]</scope>
    <source>
        <strain evidence="1 2">JCM 9088</strain>
    </source>
</reference>
<dbReference type="EMBL" id="BAAAUD010000039">
    <property type="protein sequence ID" value="GAA2950179.1"/>
    <property type="molecule type" value="Genomic_DNA"/>
</dbReference>
<dbReference type="Proteomes" id="UP001500403">
    <property type="component" value="Unassembled WGS sequence"/>
</dbReference>
<organism evidence="1 2">
    <name type="scientific">Streptomyces enissocaesilis</name>
    <dbReference type="NCBI Taxonomy" id="332589"/>
    <lineage>
        <taxon>Bacteria</taxon>
        <taxon>Bacillati</taxon>
        <taxon>Actinomycetota</taxon>
        <taxon>Actinomycetes</taxon>
        <taxon>Kitasatosporales</taxon>
        <taxon>Streptomycetaceae</taxon>
        <taxon>Streptomyces</taxon>
        <taxon>Streptomyces rochei group</taxon>
    </lineage>
</organism>
<proteinExistence type="predicted"/>
<comment type="caution">
    <text evidence="1">The sequence shown here is derived from an EMBL/GenBank/DDBJ whole genome shotgun (WGS) entry which is preliminary data.</text>
</comment>